<comment type="similarity">
    <text evidence="3 11">Belongs to the peptidase M50B family.</text>
</comment>
<feature type="transmembrane region" description="Helical" evidence="11">
    <location>
        <begin position="7"/>
        <end position="28"/>
    </location>
</feature>
<name>A0A151AQG7_9CLOT</name>
<evidence type="ECO:0000256" key="4">
    <source>
        <dbReference type="ARBA" id="ARBA00022670"/>
    </source>
</evidence>
<evidence type="ECO:0000256" key="3">
    <source>
        <dbReference type="ARBA" id="ARBA00007931"/>
    </source>
</evidence>
<comment type="caution">
    <text evidence="13">The sequence shown here is derived from an EMBL/GenBank/DDBJ whole genome shotgun (WGS) entry which is preliminary data.</text>
</comment>
<dbReference type="CDD" id="cd23081">
    <property type="entry name" value="cpPDZ_EcRseP-like"/>
    <property type="match status" value="1"/>
</dbReference>
<dbReference type="PATRIC" id="fig|1121305.3.peg.532"/>
<evidence type="ECO:0000256" key="10">
    <source>
        <dbReference type="ARBA" id="ARBA00023136"/>
    </source>
</evidence>
<feature type="transmembrane region" description="Helical" evidence="11">
    <location>
        <begin position="261"/>
        <end position="279"/>
    </location>
</feature>
<dbReference type="Pfam" id="PF02163">
    <property type="entry name" value="Peptidase_M50"/>
    <property type="match status" value="1"/>
</dbReference>
<evidence type="ECO:0000313" key="14">
    <source>
        <dbReference type="Proteomes" id="UP000075374"/>
    </source>
</evidence>
<keyword evidence="4 13" id="KW-0645">Protease</keyword>
<dbReference type="InterPro" id="IPR008915">
    <property type="entry name" value="Peptidase_M50"/>
</dbReference>
<comment type="cofactor">
    <cofactor evidence="1 11">
        <name>Zn(2+)</name>
        <dbReference type="ChEBI" id="CHEBI:29105"/>
    </cofactor>
</comment>
<accession>A0A151AQG7</accession>
<keyword evidence="14" id="KW-1185">Reference proteome</keyword>
<dbReference type="SUPFAM" id="SSF50156">
    <property type="entry name" value="PDZ domain-like"/>
    <property type="match status" value="1"/>
</dbReference>
<evidence type="ECO:0000256" key="6">
    <source>
        <dbReference type="ARBA" id="ARBA00022801"/>
    </source>
</evidence>
<dbReference type="InterPro" id="IPR041489">
    <property type="entry name" value="PDZ_6"/>
</dbReference>
<dbReference type="PROSITE" id="PS50106">
    <property type="entry name" value="PDZ"/>
    <property type="match status" value="1"/>
</dbReference>
<feature type="domain" description="PDZ" evidence="12">
    <location>
        <begin position="123"/>
        <end position="153"/>
    </location>
</feature>
<evidence type="ECO:0000256" key="9">
    <source>
        <dbReference type="ARBA" id="ARBA00023049"/>
    </source>
</evidence>
<keyword evidence="11" id="KW-0479">Metal-binding</keyword>
<dbReference type="InterPro" id="IPR036034">
    <property type="entry name" value="PDZ_sf"/>
</dbReference>
<dbReference type="GO" id="GO:0006508">
    <property type="term" value="P:proteolysis"/>
    <property type="evidence" value="ECO:0007669"/>
    <property type="project" value="UniProtKB-KW"/>
</dbReference>
<feature type="transmembrane region" description="Helical" evidence="11">
    <location>
        <begin position="285"/>
        <end position="301"/>
    </location>
</feature>
<dbReference type="GO" id="GO:0004222">
    <property type="term" value="F:metalloendopeptidase activity"/>
    <property type="evidence" value="ECO:0007669"/>
    <property type="project" value="InterPro"/>
</dbReference>
<reference evidence="13 14" key="1">
    <citation type="submission" date="2016-02" db="EMBL/GenBank/DDBJ databases">
        <title>Genome sequence of Clostridium colicanis DSM 13634.</title>
        <authorList>
            <person name="Poehlein A."/>
            <person name="Daniel R."/>
        </authorList>
    </citation>
    <scope>NUCLEOTIDE SEQUENCE [LARGE SCALE GENOMIC DNA]</scope>
    <source>
        <strain evidence="13 14">DSM 13634</strain>
    </source>
</reference>
<keyword evidence="5 11" id="KW-0812">Transmembrane</keyword>
<dbReference type="PANTHER" id="PTHR42837:SF2">
    <property type="entry name" value="MEMBRANE METALLOPROTEASE ARASP2, CHLOROPLASTIC-RELATED"/>
    <property type="match status" value="1"/>
</dbReference>
<evidence type="ECO:0000256" key="2">
    <source>
        <dbReference type="ARBA" id="ARBA00004141"/>
    </source>
</evidence>
<dbReference type="Gene3D" id="2.30.42.10">
    <property type="match status" value="1"/>
</dbReference>
<dbReference type="NCBIfam" id="TIGR00054">
    <property type="entry name" value="RIP metalloprotease RseP"/>
    <property type="match status" value="1"/>
</dbReference>
<dbReference type="Proteomes" id="UP000075374">
    <property type="component" value="Unassembled WGS sequence"/>
</dbReference>
<keyword evidence="8 11" id="KW-1133">Transmembrane helix</keyword>
<comment type="subcellular location">
    <subcellularLocation>
        <location evidence="2">Membrane</location>
        <topology evidence="2">Multi-pass membrane protein</topology>
    </subcellularLocation>
</comment>
<feature type="transmembrane region" description="Helical" evidence="11">
    <location>
        <begin position="313"/>
        <end position="331"/>
    </location>
</feature>
<proteinExistence type="inferred from homology"/>
<dbReference type="GO" id="GO:0016020">
    <property type="term" value="C:membrane"/>
    <property type="evidence" value="ECO:0007669"/>
    <property type="project" value="UniProtKB-SubCell"/>
</dbReference>
<evidence type="ECO:0000256" key="11">
    <source>
        <dbReference type="RuleBase" id="RU362031"/>
    </source>
</evidence>
<dbReference type="EMBL" id="LTBB01000002">
    <property type="protein sequence ID" value="KYH29889.1"/>
    <property type="molecule type" value="Genomic_DNA"/>
</dbReference>
<sequence length="340" mass="37806">MQIILNILIVILAFSILIIIHELGHFALAKFNGVKVEEFAIGMGPKIFGIHGKETLYSIRAIPIGGYVKMLGEEEESLDERAFTNKSPLRRLSIVAAGPMMNLFLAIVLFSFVSYLKGFLVPIVSDVIPQSPAMKAGIKSGDRITKVNNHNISTWEDFVAQINIAKGNTINITLIRNSEEKSFKIKPIKNDKDNSYMIGIYSTVIEKPSIYQSISYGFKETISTVKQTFQSIGMIFTGRASKNDVGGPVTIIRVTWAVSKAGLINLIVFSAFISIQLGIFNLLPFPALDGFWIFVSIYQLITRREIDKDKIGLINTIGFALLLLLMILVTIKDVLYPIKL</sequence>
<dbReference type="STRING" id="1121305.CLCOL_05270"/>
<dbReference type="AlphaFoldDB" id="A0A151AQG7"/>
<evidence type="ECO:0000259" key="12">
    <source>
        <dbReference type="PROSITE" id="PS50106"/>
    </source>
</evidence>
<evidence type="ECO:0000256" key="7">
    <source>
        <dbReference type="ARBA" id="ARBA00022833"/>
    </source>
</evidence>
<dbReference type="InterPro" id="IPR001478">
    <property type="entry name" value="PDZ"/>
</dbReference>
<dbReference type="Pfam" id="PF17820">
    <property type="entry name" value="PDZ_6"/>
    <property type="match status" value="1"/>
</dbReference>
<evidence type="ECO:0000256" key="5">
    <source>
        <dbReference type="ARBA" id="ARBA00022692"/>
    </source>
</evidence>
<keyword evidence="7 11" id="KW-0862">Zinc</keyword>
<keyword evidence="6 11" id="KW-0378">Hydrolase</keyword>
<organism evidence="13 14">
    <name type="scientific">Clostridium colicanis DSM 13634</name>
    <dbReference type="NCBI Taxonomy" id="1121305"/>
    <lineage>
        <taxon>Bacteria</taxon>
        <taxon>Bacillati</taxon>
        <taxon>Bacillota</taxon>
        <taxon>Clostridia</taxon>
        <taxon>Eubacteriales</taxon>
        <taxon>Clostridiaceae</taxon>
        <taxon>Clostridium</taxon>
    </lineage>
</organism>
<gene>
    <name evidence="13" type="ORF">CLCOL_05270</name>
</gene>
<feature type="transmembrane region" description="Helical" evidence="11">
    <location>
        <begin position="94"/>
        <end position="116"/>
    </location>
</feature>
<protein>
    <recommendedName>
        <fullName evidence="11">Zinc metalloprotease</fullName>
        <ecNumber evidence="11">3.4.24.-</ecNumber>
    </recommendedName>
</protein>
<evidence type="ECO:0000256" key="1">
    <source>
        <dbReference type="ARBA" id="ARBA00001947"/>
    </source>
</evidence>
<dbReference type="GO" id="GO:0046872">
    <property type="term" value="F:metal ion binding"/>
    <property type="evidence" value="ECO:0007669"/>
    <property type="project" value="UniProtKB-KW"/>
</dbReference>
<dbReference type="EC" id="3.4.24.-" evidence="11"/>
<keyword evidence="10 11" id="KW-0472">Membrane</keyword>
<dbReference type="RefSeq" id="WP_061857455.1">
    <property type="nucleotide sequence ID" value="NZ_LTBB01000002.1"/>
</dbReference>
<dbReference type="CDD" id="cd06163">
    <property type="entry name" value="S2P-M50_PDZ_RseP-like"/>
    <property type="match status" value="1"/>
</dbReference>
<dbReference type="PANTHER" id="PTHR42837">
    <property type="entry name" value="REGULATOR OF SIGMA-E PROTEASE RSEP"/>
    <property type="match status" value="1"/>
</dbReference>
<evidence type="ECO:0000313" key="13">
    <source>
        <dbReference type="EMBL" id="KYH29889.1"/>
    </source>
</evidence>
<keyword evidence="9 11" id="KW-0482">Metalloprotease</keyword>
<dbReference type="InterPro" id="IPR004387">
    <property type="entry name" value="Pept_M50_Zn"/>
</dbReference>
<evidence type="ECO:0000256" key="8">
    <source>
        <dbReference type="ARBA" id="ARBA00022989"/>
    </source>
</evidence>
<dbReference type="SMART" id="SM00228">
    <property type="entry name" value="PDZ"/>
    <property type="match status" value="1"/>
</dbReference>